<reference evidence="1" key="1">
    <citation type="submission" date="2023-08" db="EMBL/GenBank/DDBJ databases">
        <title>A de novo genome assembly of Solanum verrucosum Schlechtendal, a Mexican diploid species geographically isolated from the other diploid A-genome species in potato relatives.</title>
        <authorList>
            <person name="Hosaka K."/>
        </authorList>
    </citation>
    <scope>NUCLEOTIDE SEQUENCE</scope>
    <source>
        <tissue evidence="1">Young leaves</tissue>
    </source>
</reference>
<organism evidence="1 2">
    <name type="scientific">Solanum verrucosum</name>
    <dbReference type="NCBI Taxonomy" id="315347"/>
    <lineage>
        <taxon>Eukaryota</taxon>
        <taxon>Viridiplantae</taxon>
        <taxon>Streptophyta</taxon>
        <taxon>Embryophyta</taxon>
        <taxon>Tracheophyta</taxon>
        <taxon>Spermatophyta</taxon>
        <taxon>Magnoliopsida</taxon>
        <taxon>eudicotyledons</taxon>
        <taxon>Gunneridae</taxon>
        <taxon>Pentapetalae</taxon>
        <taxon>asterids</taxon>
        <taxon>lamiids</taxon>
        <taxon>Solanales</taxon>
        <taxon>Solanaceae</taxon>
        <taxon>Solanoideae</taxon>
        <taxon>Solaneae</taxon>
        <taxon>Solanum</taxon>
    </lineage>
</organism>
<evidence type="ECO:0000313" key="1">
    <source>
        <dbReference type="EMBL" id="WMV09617.1"/>
    </source>
</evidence>
<dbReference type="AlphaFoldDB" id="A0AAF0PS24"/>
<proteinExistence type="predicted"/>
<protein>
    <submittedName>
        <fullName evidence="1">Uncharacterized protein</fullName>
    </submittedName>
</protein>
<dbReference type="Proteomes" id="UP001234989">
    <property type="component" value="Chromosome 1"/>
</dbReference>
<dbReference type="EMBL" id="CP133612">
    <property type="protein sequence ID" value="WMV09617.1"/>
    <property type="molecule type" value="Genomic_DNA"/>
</dbReference>
<gene>
    <name evidence="1" type="ORF">MTR67_003002</name>
</gene>
<keyword evidence="2" id="KW-1185">Reference proteome</keyword>
<evidence type="ECO:0000313" key="2">
    <source>
        <dbReference type="Proteomes" id="UP001234989"/>
    </source>
</evidence>
<accession>A0AAF0PS24</accession>
<sequence>MDGFHSSIQMGHYEALYGSRYRSPVCLFKVGEATLIRPDSDHEAMEKVHLIRDRLNTTYSR</sequence>
<name>A0AAF0PS24_SOLVR</name>